<reference evidence="1 2" key="1">
    <citation type="submission" date="2014-04" db="EMBL/GenBank/DDBJ databases">
        <title>Evolutionary Origins and Diversification of the Mycorrhizal Mutualists.</title>
        <authorList>
            <consortium name="DOE Joint Genome Institute"/>
            <consortium name="Mycorrhizal Genomics Consortium"/>
            <person name="Kohler A."/>
            <person name="Kuo A."/>
            <person name="Nagy L.G."/>
            <person name="Floudas D."/>
            <person name="Copeland A."/>
            <person name="Barry K.W."/>
            <person name="Cichocki N."/>
            <person name="Veneault-Fourrey C."/>
            <person name="LaButti K."/>
            <person name="Lindquist E.A."/>
            <person name="Lipzen A."/>
            <person name="Lundell T."/>
            <person name="Morin E."/>
            <person name="Murat C."/>
            <person name="Riley R."/>
            <person name="Ohm R."/>
            <person name="Sun H."/>
            <person name="Tunlid A."/>
            <person name="Henrissat B."/>
            <person name="Grigoriev I.V."/>
            <person name="Hibbett D.S."/>
            <person name="Martin F."/>
        </authorList>
    </citation>
    <scope>NUCLEOTIDE SEQUENCE [LARGE SCALE GENOMIC DNA]</scope>
    <source>
        <strain evidence="1 2">FD-317 M1</strain>
    </source>
</reference>
<accession>A0A0D0B9T0</accession>
<dbReference type="OrthoDB" id="3060195at2759"/>
<name>A0A0D0B9T0_9AGAR</name>
<evidence type="ECO:0000313" key="2">
    <source>
        <dbReference type="Proteomes" id="UP000053593"/>
    </source>
</evidence>
<evidence type="ECO:0000313" key="1">
    <source>
        <dbReference type="EMBL" id="KIK50971.1"/>
    </source>
</evidence>
<sequence>MAVVLGNFFPDTEYKVNTFFSLIAPFFNILPNILISRLMLNLCTFSNPAEMSRIMRSAEGRQYSGLQFATNGFLGNIGAPLGRESTEEEENNYGEE</sequence>
<proteinExistence type="predicted"/>
<protein>
    <submittedName>
        <fullName evidence="1">Uncharacterized protein</fullName>
    </submittedName>
</protein>
<keyword evidence="2" id="KW-1185">Reference proteome</keyword>
<dbReference type="HOGENOM" id="CLU_123995_1_0_1"/>
<organism evidence="1 2">
    <name type="scientific">Collybiopsis luxurians FD-317 M1</name>
    <dbReference type="NCBI Taxonomy" id="944289"/>
    <lineage>
        <taxon>Eukaryota</taxon>
        <taxon>Fungi</taxon>
        <taxon>Dikarya</taxon>
        <taxon>Basidiomycota</taxon>
        <taxon>Agaricomycotina</taxon>
        <taxon>Agaricomycetes</taxon>
        <taxon>Agaricomycetidae</taxon>
        <taxon>Agaricales</taxon>
        <taxon>Marasmiineae</taxon>
        <taxon>Omphalotaceae</taxon>
        <taxon>Collybiopsis</taxon>
        <taxon>Collybiopsis luxurians</taxon>
    </lineage>
</organism>
<gene>
    <name evidence="1" type="ORF">GYMLUDRAFT_252489</name>
</gene>
<dbReference type="EMBL" id="KN834877">
    <property type="protein sequence ID" value="KIK50971.1"/>
    <property type="molecule type" value="Genomic_DNA"/>
</dbReference>
<dbReference type="AlphaFoldDB" id="A0A0D0B9T0"/>
<dbReference type="Proteomes" id="UP000053593">
    <property type="component" value="Unassembled WGS sequence"/>
</dbReference>